<dbReference type="EMBL" id="FNEK01000011">
    <property type="protein sequence ID" value="SDJ06332.1"/>
    <property type="molecule type" value="Genomic_DNA"/>
</dbReference>
<evidence type="ECO:0000313" key="2">
    <source>
        <dbReference type="EMBL" id="SDJ06332.1"/>
    </source>
</evidence>
<dbReference type="STRING" id="571298.SAMN04488026_101155"/>
<keyword evidence="3" id="KW-1185">Reference proteome</keyword>
<sequence length="177" mass="19571">MTDLVLAARSFAETRHAGQLRKDAEGSPYFIHLEEVSALTERFGGDETAICAAWLHDTVEDCPPTSVEEIAAAFGAEVASVVAELTDDKALPKAERKRMQIVNAVKKSPRACLVKVADKSSNCRSVLETPPSDWSDARRLEYIDWSERVVSGLAHCPPEALDHFEALVIRARREIRL</sequence>
<dbReference type="OrthoDB" id="9802385at2"/>
<name>A0A1G8QNH9_9RHOB</name>
<protein>
    <submittedName>
        <fullName evidence="2">HD domain-containing protein</fullName>
    </submittedName>
</protein>
<dbReference type="Proteomes" id="UP000199382">
    <property type="component" value="Unassembled WGS sequence"/>
</dbReference>
<dbReference type="Gene3D" id="1.10.3210.10">
    <property type="entry name" value="Hypothetical protein af1432"/>
    <property type="match status" value="1"/>
</dbReference>
<dbReference type="AlphaFoldDB" id="A0A1G8QNH9"/>
<dbReference type="SUPFAM" id="SSF109604">
    <property type="entry name" value="HD-domain/PDEase-like"/>
    <property type="match status" value="1"/>
</dbReference>
<reference evidence="2 3" key="1">
    <citation type="submission" date="2016-10" db="EMBL/GenBank/DDBJ databases">
        <authorList>
            <person name="de Groot N.N."/>
        </authorList>
    </citation>
    <scope>NUCLEOTIDE SEQUENCE [LARGE SCALE GENOMIC DNA]</scope>
    <source>
        <strain evidence="2 3">DSM 25294</strain>
    </source>
</reference>
<gene>
    <name evidence="2" type="ORF">SAMN04488026_101155</name>
</gene>
<dbReference type="SMART" id="SM00471">
    <property type="entry name" value="HDc"/>
    <property type="match status" value="1"/>
</dbReference>
<accession>A0A1G8QNH9</accession>
<feature type="domain" description="HD/PDEase" evidence="1">
    <location>
        <begin position="25"/>
        <end position="132"/>
    </location>
</feature>
<organism evidence="2 3">
    <name type="scientific">Aliiruegeria lutimaris</name>
    <dbReference type="NCBI Taxonomy" id="571298"/>
    <lineage>
        <taxon>Bacteria</taxon>
        <taxon>Pseudomonadati</taxon>
        <taxon>Pseudomonadota</taxon>
        <taxon>Alphaproteobacteria</taxon>
        <taxon>Rhodobacterales</taxon>
        <taxon>Roseobacteraceae</taxon>
        <taxon>Aliiruegeria</taxon>
    </lineage>
</organism>
<dbReference type="GO" id="GO:0008893">
    <property type="term" value="F:guanosine-3',5'-bis(diphosphate) 3'-diphosphatase activity"/>
    <property type="evidence" value="ECO:0007669"/>
    <property type="project" value="TreeGrafter"/>
</dbReference>
<proteinExistence type="predicted"/>
<dbReference type="InterPro" id="IPR052194">
    <property type="entry name" value="MESH1"/>
</dbReference>
<dbReference type="RefSeq" id="WP_093152649.1">
    <property type="nucleotide sequence ID" value="NZ_FNEK01000011.1"/>
</dbReference>
<evidence type="ECO:0000313" key="3">
    <source>
        <dbReference type="Proteomes" id="UP000199382"/>
    </source>
</evidence>
<dbReference type="PANTHER" id="PTHR46246:SF1">
    <property type="entry name" value="GUANOSINE-3',5'-BIS(DIPHOSPHATE) 3'-PYROPHOSPHOHYDROLASE MESH1"/>
    <property type="match status" value="1"/>
</dbReference>
<dbReference type="InterPro" id="IPR003607">
    <property type="entry name" value="HD/PDEase_dom"/>
</dbReference>
<evidence type="ECO:0000259" key="1">
    <source>
        <dbReference type="SMART" id="SM00471"/>
    </source>
</evidence>
<dbReference type="Pfam" id="PF13328">
    <property type="entry name" value="HD_4"/>
    <property type="match status" value="1"/>
</dbReference>
<dbReference type="PANTHER" id="PTHR46246">
    <property type="entry name" value="GUANOSINE-3',5'-BIS(DIPHOSPHATE) 3'-PYROPHOSPHOHYDROLASE MESH1"/>
    <property type="match status" value="1"/>
</dbReference>
<dbReference type="CDD" id="cd00077">
    <property type="entry name" value="HDc"/>
    <property type="match status" value="1"/>
</dbReference>